<proteinExistence type="predicted"/>
<evidence type="ECO:0000313" key="2">
    <source>
        <dbReference type="EMBL" id="CEL11047.1"/>
    </source>
</evidence>
<sequence>MPVEEEHRAKPSTTTHQDRRRTTSTDPTPNQILQEPQRSILRVINQTRSRLPKFQHARRVTITLSTSPHASRIERKGLAADATPTSLLLRLPFWDRLGCQTPNSLSSLARSIDDYISAASTTPSQQ</sequence>
<evidence type="ECO:0000313" key="3">
    <source>
        <dbReference type="Proteomes" id="UP000054771"/>
    </source>
</evidence>
<dbReference type="AlphaFoldDB" id="A0A0U5GHX3"/>
<dbReference type="Proteomes" id="UP000054771">
    <property type="component" value="Unassembled WGS sequence"/>
</dbReference>
<evidence type="ECO:0000256" key="1">
    <source>
        <dbReference type="SAM" id="MobiDB-lite"/>
    </source>
</evidence>
<name>A0A0U5GHX3_ASPCI</name>
<feature type="region of interest" description="Disordered" evidence="1">
    <location>
        <begin position="1"/>
        <end position="38"/>
    </location>
</feature>
<accession>A0A0U5GHX3</accession>
<keyword evidence="3" id="KW-1185">Reference proteome</keyword>
<protein>
    <submittedName>
        <fullName evidence="2">Uncharacterized protein</fullName>
    </submittedName>
</protein>
<dbReference type="EMBL" id="CDMC01000022">
    <property type="protein sequence ID" value="CEL11047.1"/>
    <property type="molecule type" value="Genomic_DNA"/>
</dbReference>
<reference evidence="3" key="1">
    <citation type="journal article" date="2016" name="Genome Announc.">
        <title>Draft genome sequences of fungus Aspergillus calidoustus.</title>
        <authorList>
            <person name="Horn F."/>
            <person name="Linde J."/>
            <person name="Mattern D.J."/>
            <person name="Walther G."/>
            <person name="Guthke R."/>
            <person name="Scherlach K."/>
            <person name="Martin K."/>
            <person name="Brakhage A.A."/>
            <person name="Petzke L."/>
            <person name="Valiante V."/>
        </authorList>
    </citation>
    <scope>NUCLEOTIDE SEQUENCE [LARGE SCALE GENOMIC DNA]</scope>
    <source>
        <strain evidence="3">SF006504</strain>
    </source>
</reference>
<gene>
    <name evidence="2" type="ORF">ASPCAL14154</name>
</gene>
<organism evidence="2 3">
    <name type="scientific">Aspergillus calidoustus</name>
    <dbReference type="NCBI Taxonomy" id="454130"/>
    <lineage>
        <taxon>Eukaryota</taxon>
        <taxon>Fungi</taxon>
        <taxon>Dikarya</taxon>
        <taxon>Ascomycota</taxon>
        <taxon>Pezizomycotina</taxon>
        <taxon>Eurotiomycetes</taxon>
        <taxon>Eurotiomycetidae</taxon>
        <taxon>Eurotiales</taxon>
        <taxon>Aspergillaceae</taxon>
        <taxon>Aspergillus</taxon>
        <taxon>Aspergillus subgen. Nidulantes</taxon>
    </lineage>
</organism>